<dbReference type="InterPro" id="IPR023804">
    <property type="entry name" value="DUF3792_TM"/>
</dbReference>
<reference evidence="2" key="1">
    <citation type="submission" date="2020-08" db="EMBL/GenBank/DDBJ databases">
        <authorList>
            <person name="Uke A."/>
            <person name="Chhe C."/>
            <person name="Baramee S."/>
            <person name="Kosugi A."/>
        </authorList>
    </citation>
    <scope>NUCLEOTIDE SEQUENCE</scope>
    <source>
        <strain evidence="2">DA-C8</strain>
    </source>
</reference>
<protein>
    <submittedName>
        <fullName evidence="2">Membrane protein</fullName>
    </submittedName>
</protein>
<accession>A0A916QG98</accession>
<evidence type="ECO:0000313" key="3">
    <source>
        <dbReference type="Proteomes" id="UP000654993"/>
    </source>
</evidence>
<organism evidence="2 3">
    <name type="scientific">Insulibacter thermoxylanivorax</name>
    <dbReference type="NCBI Taxonomy" id="2749268"/>
    <lineage>
        <taxon>Bacteria</taxon>
        <taxon>Bacillati</taxon>
        <taxon>Bacillota</taxon>
        <taxon>Bacilli</taxon>
        <taxon>Bacillales</taxon>
        <taxon>Paenibacillaceae</taxon>
        <taxon>Insulibacter</taxon>
    </lineage>
</organism>
<reference evidence="2" key="2">
    <citation type="journal article" date="2021" name="Data Brief">
        <title>Draft genome sequence data of the facultative, thermophilic, xylanolytic bacterium Paenibacillus sp. strain DA-C8.</title>
        <authorList>
            <person name="Chhe C."/>
            <person name="Uke A."/>
            <person name="Baramee S."/>
            <person name="Ungkulpasvich U."/>
            <person name="Tachaapaikoon C."/>
            <person name="Pason P."/>
            <person name="Waeonukul R."/>
            <person name="Ratanakhanokchai K."/>
            <person name="Kosugi A."/>
        </authorList>
    </citation>
    <scope>NUCLEOTIDE SEQUENCE</scope>
    <source>
        <strain evidence="2">DA-C8</strain>
    </source>
</reference>
<evidence type="ECO:0000313" key="2">
    <source>
        <dbReference type="EMBL" id="GFR38893.1"/>
    </source>
</evidence>
<feature type="transmembrane region" description="Helical" evidence="1">
    <location>
        <begin position="104"/>
        <end position="125"/>
    </location>
</feature>
<evidence type="ECO:0000256" key="1">
    <source>
        <dbReference type="SAM" id="Phobius"/>
    </source>
</evidence>
<keyword evidence="1" id="KW-0812">Transmembrane</keyword>
<dbReference type="EMBL" id="BMAQ01000030">
    <property type="protein sequence ID" value="GFR38893.1"/>
    <property type="molecule type" value="Genomic_DNA"/>
</dbReference>
<keyword evidence="1" id="KW-0472">Membrane</keyword>
<name>A0A916QG98_9BACL</name>
<dbReference type="RefSeq" id="WP_200967112.1">
    <property type="nucleotide sequence ID" value="NZ_BMAQ01000030.1"/>
</dbReference>
<comment type="caution">
    <text evidence="2">The sequence shown here is derived from an EMBL/GenBank/DDBJ whole genome shotgun (WGS) entry which is preliminary data.</text>
</comment>
<feature type="transmembrane region" description="Helical" evidence="1">
    <location>
        <begin position="46"/>
        <end position="67"/>
    </location>
</feature>
<dbReference type="AlphaFoldDB" id="A0A916QG98"/>
<dbReference type="NCBIfam" id="TIGR04086">
    <property type="entry name" value="TIGR04086_membr"/>
    <property type="match status" value="1"/>
</dbReference>
<gene>
    <name evidence="2" type="ORF">PRECH8_21890</name>
</gene>
<dbReference type="Pfam" id="PF12670">
    <property type="entry name" value="DUF3792"/>
    <property type="match status" value="1"/>
</dbReference>
<dbReference type="Proteomes" id="UP000654993">
    <property type="component" value="Unassembled WGS sequence"/>
</dbReference>
<feature type="transmembrane region" description="Helical" evidence="1">
    <location>
        <begin position="20"/>
        <end position="40"/>
    </location>
</feature>
<proteinExistence type="predicted"/>
<feature type="transmembrane region" description="Helical" evidence="1">
    <location>
        <begin position="79"/>
        <end position="98"/>
    </location>
</feature>
<sequence>MATVGNVNPVKVKPPLMTGLVYSFVFMAVCTIILSLMLWLSDFREHSLSAAAYVIHGASVLTGGFAAGRHSLRKGWMNGGLVGLFYAGIIILVGFLGFNVGFSLHTLLLTGLCMVAASAGGILGVNTRK</sequence>
<keyword evidence="3" id="KW-1185">Reference proteome</keyword>
<keyword evidence="1" id="KW-1133">Transmembrane helix</keyword>